<comment type="caution">
    <text evidence="1">The sequence shown here is derived from an EMBL/GenBank/DDBJ whole genome shotgun (WGS) entry which is preliminary data.</text>
</comment>
<keyword evidence="2" id="KW-1185">Reference proteome</keyword>
<accession>A0A4Z0A9Q5</accession>
<evidence type="ECO:0000313" key="2">
    <source>
        <dbReference type="Proteomes" id="UP000298061"/>
    </source>
</evidence>
<organism evidence="1 2">
    <name type="scientific">Hericium alpestre</name>
    <dbReference type="NCBI Taxonomy" id="135208"/>
    <lineage>
        <taxon>Eukaryota</taxon>
        <taxon>Fungi</taxon>
        <taxon>Dikarya</taxon>
        <taxon>Basidiomycota</taxon>
        <taxon>Agaricomycotina</taxon>
        <taxon>Agaricomycetes</taxon>
        <taxon>Russulales</taxon>
        <taxon>Hericiaceae</taxon>
        <taxon>Hericium</taxon>
    </lineage>
</organism>
<name>A0A4Z0A9Q5_9AGAM</name>
<proteinExistence type="predicted"/>
<sequence length="135" mass="14608">MSTTKKADGINFNELLKDASLDAETVQHVKEVQRVAADPPAGTLLVRGLNGMLNFAVDGVYGQGDGDAKMGTGSFTGNTLKQHIQGGTYRLFVIGDTATLELYDSTLQLFDLYKGKGSQRDLDTSSTKPWTGDWF</sequence>
<dbReference type="EMBL" id="SFCI01000040">
    <property type="protein sequence ID" value="TFY83270.1"/>
    <property type="molecule type" value="Genomic_DNA"/>
</dbReference>
<reference evidence="1 2" key="1">
    <citation type="submission" date="2019-02" db="EMBL/GenBank/DDBJ databases">
        <title>Genome sequencing of the rare red list fungi Hericium alpestre (H. flagellum).</title>
        <authorList>
            <person name="Buettner E."/>
            <person name="Kellner H."/>
        </authorList>
    </citation>
    <scope>NUCLEOTIDE SEQUENCE [LARGE SCALE GENOMIC DNA]</scope>
    <source>
        <strain evidence="1 2">DSM 108284</strain>
    </source>
</reference>
<protein>
    <submittedName>
        <fullName evidence="1">Uncharacterized protein</fullName>
    </submittedName>
</protein>
<dbReference type="AlphaFoldDB" id="A0A4Z0A9Q5"/>
<gene>
    <name evidence="1" type="ORF">EWM64_g744</name>
</gene>
<dbReference type="Proteomes" id="UP000298061">
    <property type="component" value="Unassembled WGS sequence"/>
</dbReference>
<evidence type="ECO:0000313" key="1">
    <source>
        <dbReference type="EMBL" id="TFY83270.1"/>
    </source>
</evidence>